<evidence type="ECO:0000313" key="9">
    <source>
        <dbReference type="Proteomes" id="UP000030665"/>
    </source>
</evidence>
<dbReference type="GO" id="GO:0005737">
    <property type="term" value="C:cytoplasm"/>
    <property type="evidence" value="ECO:0007669"/>
    <property type="project" value="UniProtKB-SubCell"/>
</dbReference>
<protein>
    <recommendedName>
        <fullName evidence="6">Ribosome assembly factor mrt4</fullName>
    </recommendedName>
</protein>
<comment type="function">
    <text evidence="1 6">Component of the ribosome assembly machinery. Nuclear paralog of the ribosomal protein P0, it binds pre-60S subunits at an early stage of assembly in the nucleolus, and is replaced by P0 in cytoplasmic pre-60S subunits and mature 80S ribosomes.</text>
</comment>
<keyword evidence="5 6" id="KW-0539">Nucleus</keyword>
<dbReference type="Gene3D" id="3.90.105.20">
    <property type="match status" value="1"/>
</dbReference>
<dbReference type="GO" id="GO:0005730">
    <property type="term" value="C:nucleolus"/>
    <property type="evidence" value="ECO:0007669"/>
    <property type="project" value="UniProtKB-SubCell"/>
</dbReference>
<dbReference type="SUPFAM" id="SSF160369">
    <property type="entry name" value="Ribosomal protein L10-like"/>
    <property type="match status" value="1"/>
</dbReference>
<dbReference type="OrthoDB" id="10262308at2759"/>
<comment type="subunit">
    <text evidence="3 6">Associates with the pre-60S ribosomal particle.</text>
</comment>
<dbReference type="CDD" id="cd05796">
    <property type="entry name" value="Ribosomal_P0_like"/>
    <property type="match status" value="1"/>
</dbReference>
<dbReference type="GO" id="GO:0030687">
    <property type="term" value="C:preribosome, large subunit precursor"/>
    <property type="evidence" value="ECO:0007669"/>
    <property type="project" value="TreeGrafter"/>
</dbReference>
<reference evidence="8" key="1">
    <citation type="submission" date="2014-01" db="EMBL/GenBank/DDBJ databases">
        <authorList>
            <person name="Aslett M."/>
        </authorList>
    </citation>
    <scope>NUCLEOTIDE SEQUENCE</scope>
</reference>
<dbReference type="InterPro" id="IPR043141">
    <property type="entry name" value="Ribosomal_uL10-like_sf"/>
</dbReference>
<dbReference type="FunFam" id="3.30.70.1730:FF:000005">
    <property type="entry name" value="Ribosome assembly factor mrt4"/>
    <property type="match status" value="1"/>
</dbReference>
<organism evidence="8 9">
    <name type="scientific">Trichuris trichiura</name>
    <name type="common">Whipworm</name>
    <name type="synonym">Trichocephalus trichiurus</name>
    <dbReference type="NCBI Taxonomy" id="36087"/>
    <lineage>
        <taxon>Eukaryota</taxon>
        <taxon>Metazoa</taxon>
        <taxon>Ecdysozoa</taxon>
        <taxon>Nematoda</taxon>
        <taxon>Enoplea</taxon>
        <taxon>Dorylaimia</taxon>
        <taxon>Trichinellida</taxon>
        <taxon>Trichuridae</taxon>
        <taxon>Trichuris</taxon>
    </lineage>
</organism>
<dbReference type="InterPro" id="IPR033867">
    <property type="entry name" value="Mrt4"/>
</dbReference>
<dbReference type="Proteomes" id="UP000030665">
    <property type="component" value="Unassembled WGS sequence"/>
</dbReference>
<gene>
    <name evidence="8" type="ORF">TTRE_0000474901</name>
</gene>
<name>A0A077Z9K8_TRITR</name>
<evidence type="ECO:0000259" key="7">
    <source>
        <dbReference type="Pfam" id="PF17777"/>
    </source>
</evidence>
<dbReference type="InterPro" id="IPR051742">
    <property type="entry name" value="Ribosome_Assembly_uL10"/>
</dbReference>
<accession>A0A077Z9K8</accession>
<dbReference type="GO" id="GO:0000956">
    <property type="term" value="P:nuclear-transcribed mRNA catabolic process"/>
    <property type="evidence" value="ECO:0007669"/>
    <property type="project" value="TreeGrafter"/>
</dbReference>
<dbReference type="AlphaFoldDB" id="A0A077Z9K8"/>
<dbReference type="Pfam" id="PF17777">
    <property type="entry name" value="RL10P_insert"/>
    <property type="match status" value="1"/>
</dbReference>
<evidence type="ECO:0000256" key="6">
    <source>
        <dbReference type="RuleBase" id="RU364039"/>
    </source>
</evidence>
<dbReference type="InterPro" id="IPR040637">
    <property type="entry name" value="Ribosomal_uL10-like_insert"/>
</dbReference>
<comment type="subcellular location">
    <subcellularLocation>
        <location evidence="6">Cytoplasm</location>
    </subcellularLocation>
    <subcellularLocation>
        <location evidence="6">Nucleus</location>
        <location evidence="6">Nucleolus</location>
    </subcellularLocation>
</comment>
<dbReference type="GO" id="GO:0003723">
    <property type="term" value="F:RNA binding"/>
    <property type="evidence" value="ECO:0007669"/>
    <property type="project" value="TreeGrafter"/>
</dbReference>
<dbReference type="Gene3D" id="3.30.70.1730">
    <property type="match status" value="1"/>
</dbReference>
<proteinExistence type="inferred from homology"/>
<dbReference type="Pfam" id="PF00466">
    <property type="entry name" value="Ribosomal_L10"/>
    <property type="match status" value="1"/>
</dbReference>
<dbReference type="EMBL" id="HG806042">
    <property type="protein sequence ID" value="CDW56469.1"/>
    <property type="molecule type" value="Genomic_DNA"/>
</dbReference>
<feature type="domain" description="Large ribosomal subunit protein uL10-like insertion" evidence="7">
    <location>
        <begin position="126"/>
        <end position="191"/>
    </location>
</feature>
<evidence type="ECO:0000256" key="3">
    <source>
        <dbReference type="ARBA" id="ARBA00011117"/>
    </source>
</evidence>
<dbReference type="STRING" id="36087.A0A077Z9K8"/>
<reference evidence="8" key="2">
    <citation type="submission" date="2014-03" db="EMBL/GenBank/DDBJ databases">
        <title>The whipworm genome and dual-species transcriptomics of an intimate host-pathogen interaction.</title>
        <authorList>
            <person name="Foth B.J."/>
            <person name="Tsai I.J."/>
            <person name="Reid A.J."/>
            <person name="Bancroft A.J."/>
            <person name="Nichol S."/>
            <person name="Tracey A."/>
            <person name="Holroyd N."/>
            <person name="Cotton J.A."/>
            <person name="Stanley E.J."/>
            <person name="Zarowiecki M."/>
            <person name="Liu J.Z."/>
            <person name="Huckvale T."/>
            <person name="Cooper P.J."/>
            <person name="Grencis R.K."/>
            <person name="Berriman M."/>
        </authorList>
    </citation>
    <scope>NUCLEOTIDE SEQUENCE [LARGE SCALE GENOMIC DNA]</scope>
</reference>
<evidence type="ECO:0000256" key="2">
    <source>
        <dbReference type="ARBA" id="ARBA00008889"/>
    </source>
</evidence>
<dbReference type="InterPro" id="IPR001790">
    <property type="entry name" value="Ribosomal_uL10"/>
</dbReference>
<dbReference type="InterPro" id="IPR043164">
    <property type="entry name" value="Ribosomal_uL10-like_insert_sf"/>
</dbReference>
<comment type="similarity">
    <text evidence="2 6">Belongs to the universal ribosomal protein uL10 family.</text>
</comment>
<dbReference type="PANTHER" id="PTHR45841:SF1">
    <property type="entry name" value="MRNA TURNOVER PROTEIN 4 HOMOLOG"/>
    <property type="match status" value="1"/>
</dbReference>
<dbReference type="GO" id="GO:0006364">
    <property type="term" value="P:rRNA processing"/>
    <property type="evidence" value="ECO:0007669"/>
    <property type="project" value="TreeGrafter"/>
</dbReference>
<keyword evidence="6" id="KW-0690">Ribosome biogenesis</keyword>
<keyword evidence="9" id="KW-1185">Reference proteome</keyword>
<dbReference type="GO" id="GO:0000027">
    <property type="term" value="P:ribosomal large subunit assembly"/>
    <property type="evidence" value="ECO:0007669"/>
    <property type="project" value="InterPro"/>
</dbReference>
<dbReference type="FunFam" id="3.90.105.20:FF:000003">
    <property type="entry name" value="Ribosome assembly factor mrt4"/>
    <property type="match status" value="1"/>
</dbReference>
<evidence type="ECO:0000313" key="8">
    <source>
        <dbReference type="EMBL" id="CDW56469.1"/>
    </source>
</evidence>
<evidence type="ECO:0000256" key="1">
    <source>
        <dbReference type="ARBA" id="ARBA00004046"/>
    </source>
</evidence>
<sequence>MPRSKRDKEISLTQVKKKGRAANEQLVEKVRKCIDEYEQVILFTADNMRTSCMNEVRAHFRDDSRFLFGRNSVIAIALGRQPGEEYSKNLHKLSRSISGQCGLMFTQRSADDIVSYFKNYSRPEYARSGNVATRTVSVDAGPLMQIPFNMEPYLRKLGLPVVLRKGIVILERDHTVCKKGDKLTPEQAKILVRHNFCVKFDDVIRYALKEIFDEKLATFKLHLLLLWSKSDGQVKTFARKKSALKSK</sequence>
<keyword evidence="4 6" id="KW-0963">Cytoplasm</keyword>
<dbReference type="PANTHER" id="PTHR45841">
    <property type="entry name" value="MRNA TURNOVER PROTEIN 4 MRTO4"/>
    <property type="match status" value="1"/>
</dbReference>
<evidence type="ECO:0000256" key="5">
    <source>
        <dbReference type="ARBA" id="ARBA00023242"/>
    </source>
</evidence>
<evidence type="ECO:0000256" key="4">
    <source>
        <dbReference type="ARBA" id="ARBA00022490"/>
    </source>
</evidence>